<dbReference type="InterPro" id="IPR010985">
    <property type="entry name" value="Ribbon_hlx_hlx"/>
</dbReference>
<dbReference type="InterPro" id="IPR035069">
    <property type="entry name" value="TTHA1013/TTHA0281-like"/>
</dbReference>
<comment type="caution">
    <text evidence="1">The sequence shown here is derived from an EMBL/GenBank/DDBJ whole genome shotgun (WGS) entry which is preliminary data.</text>
</comment>
<dbReference type="AlphaFoldDB" id="A0A372MFL5"/>
<sequence length="176" mass="20024">MKKIEDYLKLPYTLELKKEDDGSYFISVKELEGCFSVGDTVEEALVMIEDAKKTWISYSLEKGLPIPEPESIDTKSYSGKFIVRVTPELHKKLSLQAKSYGVSLNYYVSEILAGKSSVIEAQKRLIETFTNQFMRQTTKLLTSGTGRLEIQKESMTSQWKLQSKVMDFPAKKKGCN</sequence>
<proteinExistence type="predicted"/>
<keyword evidence="2" id="KW-1185">Reference proteome</keyword>
<dbReference type="SUPFAM" id="SSF143100">
    <property type="entry name" value="TTHA1013/TTHA0281-like"/>
    <property type="match status" value="1"/>
</dbReference>
<dbReference type="GO" id="GO:0006355">
    <property type="term" value="P:regulation of DNA-templated transcription"/>
    <property type="evidence" value="ECO:0007669"/>
    <property type="project" value="InterPro"/>
</dbReference>
<dbReference type="EMBL" id="QUWK01000008">
    <property type="protein sequence ID" value="RFU94577.1"/>
    <property type="molecule type" value="Genomic_DNA"/>
</dbReference>
<evidence type="ECO:0000313" key="2">
    <source>
        <dbReference type="Proteomes" id="UP000264002"/>
    </source>
</evidence>
<reference evidence="2" key="1">
    <citation type="submission" date="2018-08" db="EMBL/GenBank/DDBJ databases">
        <authorList>
            <person name="Grouzdev D.S."/>
            <person name="Krutkina M.S."/>
        </authorList>
    </citation>
    <scope>NUCLEOTIDE SEQUENCE [LARGE SCALE GENOMIC DNA]</scope>
    <source>
        <strain evidence="2">4-11</strain>
    </source>
</reference>
<dbReference type="Pfam" id="PF05534">
    <property type="entry name" value="HicB"/>
    <property type="match status" value="1"/>
</dbReference>
<dbReference type="Proteomes" id="UP000264002">
    <property type="component" value="Unassembled WGS sequence"/>
</dbReference>
<dbReference type="SUPFAM" id="SSF47598">
    <property type="entry name" value="Ribbon-helix-helix"/>
    <property type="match status" value="1"/>
</dbReference>
<organism evidence="1 2">
    <name type="scientific">Sphaerochaeta halotolerans</name>
    <dbReference type="NCBI Taxonomy" id="2293840"/>
    <lineage>
        <taxon>Bacteria</taxon>
        <taxon>Pseudomonadati</taxon>
        <taxon>Spirochaetota</taxon>
        <taxon>Spirochaetia</taxon>
        <taxon>Spirochaetales</taxon>
        <taxon>Sphaerochaetaceae</taxon>
        <taxon>Sphaerochaeta</taxon>
    </lineage>
</organism>
<reference evidence="1 2" key="2">
    <citation type="submission" date="2018-09" db="EMBL/GenBank/DDBJ databases">
        <title>Genome of Sphaerochaeta halotolerans strain 4-11.</title>
        <authorList>
            <person name="Nazina T.N."/>
            <person name="Sokolova D.S."/>
        </authorList>
    </citation>
    <scope>NUCLEOTIDE SEQUENCE [LARGE SCALE GENOMIC DNA]</scope>
    <source>
        <strain evidence="1 2">4-11</strain>
    </source>
</reference>
<gene>
    <name evidence="1" type="ORF">DYP60_08655</name>
</gene>
<dbReference type="Gene3D" id="3.30.160.250">
    <property type="match status" value="1"/>
</dbReference>
<accession>A0A372MFL5</accession>
<protein>
    <submittedName>
        <fullName evidence="1">Toxin-antitoxin system HicB family antitoxin</fullName>
    </submittedName>
</protein>
<evidence type="ECO:0000313" key="1">
    <source>
        <dbReference type="EMBL" id="RFU94577.1"/>
    </source>
</evidence>
<dbReference type="InterPro" id="IPR008651">
    <property type="entry name" value="Uncharacterised_HicB"/>
</dbReference>
<dbReference type="RefSeq" id="WP_117330611.1">
    <property type="nucleotide sequence ID" value="NZ_QUWK01000008.1"/>
</dbReference>
<name>A0A372MFL5_9SPIR</name>